<accession>A0A139BXK4</accession>
<comment type="caution">
    <text evidence="9">The sequence shown here is derived from an EMBL/GenBank/DDBJ whole genome shotgun (WGS) entry which is preliminary data.</text>
</comment>
<feature type="domain" description="Nitrite/sulphite reductase 4Fe-4S" evidence="7">
    <location>
        <begin position="120"/>
        <end position="273"/>
    </location>
</feature>
<evidence type="ECO:0000313" key="9">
    <source>
        <dbReference type="EMBL" id="KXS33642.1"/>
    </source>
</evidence>
<dbReference type="GO" id="GO:0046872">
    <property type="term" value="F:metal ion binding"/>
    <property type="evidence" value="ECO:0007669"/>
    <property type="project" value="UniProtKB-KW"/>
</dbReference>
<dbReference type="Proteomes" id="UP000070578">
    <property type="component" value="Unassembled WGS sequence"/>
</dbReference>
<dbReference type="PATRIC" id="fig|1796491.3.peg.219"/>
<evidence type="ECO:0000256" key="3">
    <source>
        <dbReference type="ARBA" id="ARBA00022723"/>
    </source>
</evidence>
<sequence length="683" mass="74194">MSINTQDLSDLEEIDRLEQAIQTFIEGRVDPDRFTAVRLQQGVYGQRQDGVNMLRIKIPGGRLNADQLDAIADVTETFSQRGIAHLTTRQAIQVHFIPLAKMPSAMRRLARVNMTTREACGNTVRNMSACALSGVCPKQHVDVAAHVDGATQHFLRNPLNQQMPRKFKISFSACESDCAQSLLHDAGVIAIKKDGQPGFRVKAGGGLGHKPRESIVVEEFIPESELLFSLEALVTLHNKYSDRTKRAKSRIKFLVERFGVDGFLEKYREEFERTKRALAGQPYPKGVWQEQTGQQVPGSGAPRKLFAQRQAGLFVLPVALSIGDVKPAQLRGIAGLLRVHGLDEVHTTQDQNLIILNVPENKLAKLRSGLAELDLHEPVTGDNVVACPGTSTCRLGITASTVVAPQLSGGKADLRIRVSGCHNGCAQPETGDIGIYGEGKRMHGKLVPHYQMYFGGDGTGGDGTGGKLAIKGPSLPVARVKQAIARVQQAHLDSGEANFFAWVRAQQPDYFKQLLADLGEVKAEELHTVMHDYGEASDFRVLQLGGGECAGASQVLIGANFFEAAHERAYRNALVFQRKYDEAAQCNEAILRLLGSGLAQLLGGVRQDDLDKLSIQLQQLLPGQLADELARIASALAGVDEISQEELAIISAAVDDWTVKVATFAMQQDAQLDLTEAAAGLTV</sequence>
<dbReference type="SUPFAM" id="SSF56014">
    <property type="entry name" value="Nitrite and sulphite reductase 4Fe-4S domain-like"/>
    <property type="match status" value="2"/>
</dbReference>
<reference evidence="9 10" key="2">
    <citation type="submission" date="2016-03" db="EMBL/GenBank/DDBJ databases">
        <title>New uncultured bacterium of the family Gallionellaceae from acid mine drainage: description and reconstruction of genome based on metagenomic analysis of microbial community.</title>
        <authorList>
            <person name="Kadnikov V."/>
            <person name="Ivasenko D."/>
            <person name="Beletsky A."/>
            <person name="Mardanov A."/>
            <person name="Danilova E."/>
            <person name="Pimenov N."/>
            <person name="Karnachuk O."/>
            <person name="Ravin N."/>
        </authorList>
    </citation>
    <scope>NUCLEOTIDE SEQUENCE [LARGE SCALE GENOMIC DNA]</scope>
    <source>
        <strain evidence="9">ShG14-8</strain>
    </source>
</reference>
<feature type="domain" description="Nitrite/Sulfite reductase ferredoxin-like" evidence="8">
    <location>
        <begin position="307"/>
        <end position="372"/>
    </location>
</feature>
<evidence type="ECO:0000259" key="7">
    <source>
        <dbReference type="Pfam" id="PF01077"/>
    </source>
</evidence>
<keyword evidence="5" id="KW-0408">Iron</keyword>
<dbReference type="InterPro" id="IPR006066">
    <property type="entry name" value="NO2/SO3_Rdtase_FeS/sirohaem_BS"/>
</dbReference>
<feature type="domain" description="Nitrite/Sulfite reductase ferredoxin-like" evidence="8">
    <location>
        <begin position="44"/>
        <end position="111"/>
    </location>
</feature>
<evidence type="ECO:0000256" key="5">
    <source>
        <dbReference type="ARBA" id="ARBA00023004"/>
    </source>
</evidence>
<dbReference type="EMBL" id="LSLI01000003">
    <property type="protein sequence ID" value="KXS33642.1"/>
    <property type="molecule type" value="Genomic_DNA"/>
</dbReference>
<keyword evidence="4" id="KW-0560">Oxidoreductase</keyword>
<dbReference type="SUPFAM" id="SSF55124">
    <property type="entry name" value="Nitrite/Sulfite reductase N-terminal domain-like"/>
    <property type="match status" value="2"/>
</dbReference>
<dbReference type="GO" id="GO:0051539">
    <property type="term" value="F:4 iron, 4 sulfur cluster binding"/>
    <property type="evidence" value="ECO:0007669"/>
    <property type="project" value="UniProtKB-KW"/>
</dbReference>
<dbReference type="GO" id="GO:0020037">
    <property type="term" value="F:heme binding"/>
    <property type="evidence" value="ECO:0007669"/>
    <property type="project" value="InterPro"/>
</dbReference>
<dbReference type="PANTHER" id="PTHR32439">
    <property type="entry name" value="FERREDOXIN--NITRITE REDUCTASE, CHLOROPLASTIC"/>
    <property type="match status" value="1"/>
</dbReference>
<protein>
    <submittedName>
        <fullName evidence="9">Sulfite reductase (Ferredoxin)</fullName>
    </submittedName>
</protein>
<dbReference type="InterPro" id="IPR036136">
    <property type="entry name" value="Nit/Sulf_reduc_fer-like_dom_sf"/>
</dbReference>
<dbReference type="AlphaFoldDB" id="A0A139BXK4"/>
<dbReference type="Gene3D" id="3.30.413.10">
    <property type="entry name" value="Sulfite Reductase Hemoprotein, domain 1"/>
    <property type="match status" value="2"/>
</dbReference>
<evidence type="ECO:0000256" key="1">
    <source>
        <dbReference type="ARBA" id="ARBA00022485"/>
    </source>
</evidence>
<organism evidence="9 10">
    <name type="scientific">Candidatus Gallionella acididurans</name>
    <dbReference type="NCBI Taxonomy" id="1796491"/>
    <lineage>
        <taxon>Bacteria</taxon>
        <taxon>Pseudomonadati</taxon>
        <taxon>Pseudomonadota</taxon>
        <taxon>Betaproteobacteria</taxon>
        <taxon>Nitrosomonadales</taxon>
        <taxon>Gallionellaceae</taxon>
        <taxon>Gallionella</taxon>
    </lineage>
</organism>
<dbReference type="InterPro" id="IPR005117">
    <property type="entry name" value="NiRdtase/SiRdtase_haem-b_fer"/>
</dbReference>
<dbReference type="PROSITE" id="PS00365">
    <property type="entry name" value="NIR_SIR"/>
    <property type="match status" value="1"/>
</dbReference>
<evidence type="ECO:0000313" key="10">
    <source>
        <dbReference type="Proteomes" id="UP000070578"/>
    </source>
</evidence>
<dbReference type="GO" id="GO:0016491">
    <property type="term" value="F:oxidoreductase activity"/>
    <property type="evidence" value="ECO:0007669"/>
    <property type="project" value="UniProtKB-KW"/>
</dbReference>
<dbReference type="InterPro" id="IPR006067">
    <property type="entry name" value="NO2/SO3_Rdtase_4Fe4S_dom"/>
</dbReference>
<evidence type="ECO:0000256" key="2">
    <source>
        <dbReference type="ARBA" id="ARBA00022617"/>
    </source>
</evidence>
<proteinExistence type="predicted"/>
<dbReference type="Pfam" id="PF03460">
    <property type="entry name" value="NIR_SIR_ferr"/>
    <property type="match status" value="2"/>
</dbReference>
<dbReference type="InterPro" id="IPR051329">
    <property type="entry name" value="NIR_SIR_4Fe-4S"/>
</dbReference>
<evidence type="ECO:0000256" key="4">
    <source>
        <dbReference type="ARBA" id="ARBA00023002"/>
    </source>
</evidence>
<dbReference type="Pfam" id="PF01077">
    <property type="entry name" value="NIR_SIR"/>
    <property type="match status" value="1"/>
</dbReference>
<evidence type="ECO:0000259" key="8">
    <source>
        <dbReference type="Pfam" id="PF03460"/>
    </source>
</evidence>
<gene>
    <name evidence="9" type="ORF">AWT59_0200</name>
</gene>
<keyword evidence="6" id="KW-0411">Iron-sulfur</keyword>
<dbReference type="PANTHER" id="PTHR32439:SF9">
    <property type="entry name" value="BLR3264 PROTEIN"/>
    <property type="match status" value="1"/>
</dbReference>
<evidence type="ECO:0000256" key="6">
    <source>
        <dbReference type="ARBA" id="ARBA00023014"/>
    </source>
</evidence>
<keyword evidence="1" id="KW-0004">4Fe-4S</keyword>
<reference evidence="9 10" key="1">
    <citation type="submission" date="2016-02" db="EMBL/GenBank/DDBJ databases">
        <authorList>
            <person name="Wen L."/>
            <person name="He K."/>
            <person name="Yang H."/>
        </authorList>
    </citation>
    <scope>NUCLEOTIDE SEQUENCE [LARGE SCALE GENOMIC DNA]</scope>
    <source>
        <strain evidence="9">ShG14-8</strain>
    </source>
</reference>
<dbReference type="InterPro" id="IPR045854">
    <property type="entry name" value="NO2/SO3_Rdtase_4Fe4S_sf"/>
</dbReference>
<keyword evidence="2" id="KW-0349">Heme</keyword>
<dbReference type="Gene3D" id="3.90.480.10">
    <property type="entry name" value="Sulfite Reductase Hemoprotein,Domain 2"/>
    <property type="match status" value="1"/>
</dbReference>
<keyword evidence="3" id="KW-0479">Metal-binding</keyword>
<name>A0A139BXK4_9PROT</name>